<evidence type="ECO:0000259" key="1">
    <source>
        <dbReference type="Pfam" id="PF12697"/>
    </source>
</evidence>
<dbReference type="InterPro" id="IPR050266">
    <property type="entry name" value="AB_hydrolase_sf"/>
</dbReference>
<evidence type="ECO:0000313" key="2">
    <source>
        <dbReference type="EMBL" id="AMM33798.1"/>
    </source>
</evidence>
<dbReference type="GO" id="GO:0016020">
    <property type="term" value="C:membrane"/>
    <property type="evidence" value="ECO:0007669"/>
    <property type="project" value="TreeGrafter"/>
</dbReference>
<gene>
    <name evidence="2" type="ORF">SA2016_3133</name>
</gene>
<dbReference type="Proteomes" id="UP000070134">
    <property type="component" value="Chromosome"/>
</dbReference>
<dbReference type="STRING" id="37927.SA2016_3133"/>
<organism evidence="2 3">
    <name type="scientific">Sinomonas atrocyanea</name>
    <dbReference type="NCBI Taxonomy" id="37927"/>
    <lineage>
        <taxon>Bacteria</taxon>
        <taxon>Bacillati</taxon>
        <taxon>Actinomycetota</taxon>
        <taxon>Actinomycetes</taxon>
        <taxon>Micrococcales</taxon>
        <taxon>Micrococcaceae</taxon>
        <taxon>Sinomonas</taxon>
    </lineage>
</organism>
<evidence type="ECO:0000313" key="3">
    <source>
        <dbReference type="Proteomes" id="UP000070134"/>
    </source>
</evidence>
<keyword evidence="2" id="KW-0012">Acyltransferase</keyword>
<feature type="domain" description="AB hydrolase-1" evidence="1">
    <location>
        <begin position="29"/>
        <end position="237"/>
    </location>
</feature>
<dbReference type="InterPro" id="IPR000073">
    <property type="entry name" value="AB_hydrolase_1"/>
</dbReference>
<reference evidence="2 3" key="1">
    <citation type="submission" date="2016-02" db="EMBL/GenBank/DDBJ databases">
        <title>Complete genome of Sinomonas atrocyanea KCTC 3377.</title>
        <authorList>
            <person name="Kim K.M."/>
        </authorList>
    </citation>
    <scope>NUCLEOTIDE SEQUENCE [LARGE SCALE GENOMIC DNA]</scope>
    <source>
        <strain evidence="2 3">KCTC 3377</strain>
    </source>
</reference>
<protein>
    <submittedName>
        <fullName evidence="2">Alpha/beta superfamily hydrolase/acyltransferase</fullName>
    </submittedName>
</protein>
<dbReference type="OrthoDB" id="9769541at2"/>
<dbReference type="InterPro" id="IPR029058">
    <property type="entry name" value="AB_hydrolase_fold"/>
</dbReference>
<name>A0A127A2U9_9MICC</name>
<dbReference type="RefSeq" id="WP_066499772.1">
    <property type="nucleotide sequence ID" value="NZ_BJMO01000021.1"/>
</dbReference>
<dbReference type="GO" id="GO:0047372">
    <property type="term" value="F:monoacylglycerol lipase activity"/>
    <property type="evidence" value="ECO:0007669"/>
    <property type="project" value="TreeGrafter"/>
</dbReference>
<keyword evidence="2" id="KW-0808">Transferase</keyword>
<dbReference type="GO" id="GO:0046464">
    <property type="term" value="P:acylglycerol catabolic process"/>
    <property type="evidence" value="ECO:0007669"/>
    <property type="project" value="TreeGrafter"/>
</dbReference>
<sequence>MGQFQERRLAAGGHELGVLSGGEGPRDYVLVHGIGVSPAYFRPLAEELALRDRVHAIELPGFGRTPKPRRGLSIEDFAACVWAALDQLGVRAPVLVGHSMGAQIVVEMSLQRPASQLVALLGPTTDAGAHSVVRQGLRLAWDTATEPPVVAATIIRDYFRCGPLWYFTVLRGMMRHRIEQRIPLVSAPVLLMRGARDRISPLRWLERLARSARNAHLRVVPGQAHVLMYRGAAPVADCLRAEAARGDA</sequence>
<dbReference type="Pfam" id="PF12697">
    <property type="entry name" value="Abhydrolase_6"/>
    <property type="match status" value="1"/>
</dbReference>
<dbReference type="AlphaFoldDB" id="A0A127A2U9"/>
<dbReference type="EMBL" id="CP014518">
    <property type="protein sequence ID" value="AMM33798.1"/>
    <property type="molecule type" value="Genomic_DNA"/>
</dbReference>
<dbReference type="KEGG" id="satk:SA2016_3133"/>
<dbReference type="Gene3D" id="3.40.50.1820">
    <property type="entry name" value="alpha/beta hydrolase"/>
    <property type="match status" value="1"/>
</dbReference>
<keyword evidence="3" id="KW-1185">Reference proteome</keyword>
<keyword evidence="2" id="KW-0378">Hydrolase</keyword>
<dbReference type="PANTHER" id="PTHR43798:SF5">
    <property type="entry name" value="MONOACYLGLYCEROL LIPASE ABHD6"/>
    <property type="match status" value="1"/>
</dbReference>
<dbReference type="PANTHER" id="PTHR43798">
    <property type="entry name" value="MONOACYLGLYCEROL LIPASE"/>
    <property type="match status" value="1"/>
</dbReference>
<dbReference type="GO" id="GO:0016746">
    <property type="term" value="F:acyltransferase activity"/>
    <property type="evidence" value="ECO:0007669"/>
    <property type="project" value="UniProtKB-KW"/>
</dbReference>
<dbReference type="SUPFAM" id="SSF53474">
    <property type="entry name" value="alpha/beta-Hydrolases"/>
    <property type="match status" value="1"/>
</dbReference>
<proteinExistence type="predicted"/>
<accession>A0A127A2U9</accession>